<keyword evidence="4" id="KW-0349">Heme</keyword>
<feature type="domain" description="Globin" evidence="10">
    <location>
        <begin position="40"/>
        <end position="177"/>
    </location>
</feature>
<dbReference type="InterPro" id="IPR017938">
    <property type="entry name" value="Riboflavin_synthase-like_b-brl"/>
</dbReference>
<evidence type="ECO:0000313" key="12">
    <source>
        <dbReference type="EMBL" id="PMB65117.1"/>
    </source>
</evidence>
<name>A0A2N6NCZ4_BEABA</name>
<organism evidence="12 13">
    <name type="scientific">Beauveria bassiana</name>
    <name type="common">White muscardine disease fungus</name>
    <name type="synonym">Tritirachium shiotae</name>
    <dbReference type="NCBI Taxonomy" id="176275"/>
    <lineage>
        <taxon>Eukaryota</taxon>
        <taxon>Fungi</taxon>
        <taxon>Dikarya</taxon>
        <taxon>Ascomycota</taxon>
        <taxon>Pezizomycotina</taxon>
        <taxon>Sordariomycetes</taxon>
        <taxon>Hypocreomycetidae</taxon>
        <taxon>Hypocreales</taxon>
        <taxon>Cordycipitaceae</taxon>
        <taxon>Beauveria</taxon>
    </lineage>
</organism>
<comment type="caution">
    <text evidence="12">The sequence shown here is derived from an EMBL/GenBank/DDBJ whole genome shotgun (WGS) entry which is preliminary data.</text>
</comment>
<evidence type="ECO:0000256" key="5">
    <source>
        <dbReference type="ARBA" id="ARBA00022723"/>
    </source>
</evidence>
<evidence type="ECO:0000256" key="9">
    <source>
        <dbReference type="ARBA" id="ARBA00049433"/>
    </source>
</evidence>
<evidence type="ECO:0000256" key="1">
    <source>
        <dbReference type="ARBA" id="ARBA00006401"/>
    </source>
</evidence>
<dbReference type="GO" id="GO:0008941">
    <property type="term" value="F:nitric oxide dioxygenase NAD(P)H activity"/>
    <property type="evidence" value="ECO:0007669"/>
    <property type="project" value="UniProtKB-EC"/>
</dbReference>
<dbReference type="Gene3D" id="1.10.490.10">
    <property type="entry name" value="Globins"/>
    <property type="match status" value="1"/>
</dbReference>
<dbReference type="PANTHER" id="PTHR43396:SF3">
    <property type="entry name" value="FLAVOHEMOPROTEIN"/>
    <property type="match status" value="1"/>
</dbReference>
<dbReference type="CDD" id="cd06184">
    <property type="entry name" value="flavohem_like_fad_nad_binding"/>
    <property type="match status" value="1"/>
</dbReference>
<evidence type="ECO:0000313" key="13">
    <source>
        <dbReference type="Proteomes" id="UP000235728"/>
    </source>
</evidence>
<keyword evidence="3" id="KW-0216">Detoxification</keyword>
<proteinExistence type="inferred from homology"/>
<dbReference type="Pfam" id="PF00042">
    <property type="entry name" value="Globin"/>
    <property type="match status" value="1"/>
</dbReference>
<sequence>MFRFAPLTRRITTLKPLLPLSSSSFHTTTAAAAAAAAAMALTQSQIDIVKSTAAILKDQGDRITRIFYVNMLTAHPELKNYFSLRNQATGAQQAALGASVLAYASYIDDLPRLTSAVERIAHKHASLFVRPEQYAIVGEHLVGAFAEVLGDALTPEVADAWKAAYAQLADVFIGRERQLYEEPGAWQDWRDFVIAKKENVSEGVVSFYLKPADGKPLPPFLPGQYVSVQIPIRELGGLLQSRQYSLSAGPPGPSGAECYRVTIKQEPNTAGADPSDVKDLAAGSIAGIVGNRLHAEYQVGDAVQLSSPRGEFVFDAAKISPDAHVVLLSAGVGATPLLSMLDAIRGANSINGNVAAAPRPVTWAHSARHANAVCYGEHIRQASADANANVTAKVFLSNVAETDKHGHDYDYKGRFDVSKLVADNVLPLEKPDAEYFLCGPKDWMMQVRDELKGNGVNSDNIHLELFSTGDV</sequence>
<dbReference type="CDD" id="cd08922">
    <property type="entry name" value="FHb-globin"/>
    <property type="match status" value="1"/>
</dbReference>
<dbReference type="GO" id="GO:0009636">
    <property type="term" value="P:response to toxic substance"/>
    <property type="evidence" value="ECO:0007669"/>
    <property type="project" value="UniProtKB-KW"/>
</dbReference>
<evidence type="ECO:0000259" key="10">
    <source>
        <dbReference type="PROSITE" id="PS01033"/>
    </source>
</evidence>
<dbReference type="Proteomes" id="UP000235728">
    <property type="component" value="Unassembled WGS sequence"/>
</dbReference>
<evidence type="ECO:0000256" key="6">
    <source>
        <dbReference type="ARBA" id="ARBA00023004"/>
    </source>
</evidence>
<evidence type="ECO:0000256" key="7">
    <source>
        <dbReference type="ARBA" id="ARBA00023027"/>
    </source>
</evidence>
<dbReference type="EC" id="1.14.12.17" evidence="2"/>
<dbReference type="PROSITE" id="PS51384">
    <property type="entry name" value="FAD_FR"/>
    <property type="match status" value="1"/>
</dbReference>
<dbReference type="InterPro" id="IPR000971">
    <property type="entry name" value="Globin"/>
</dbReference>
<dbReference type="InterPro" id="IPR012292">
    <property type="entry name" value="Globin/Proto"/>
</dbReference>
<dbReference type="InterPro" id="IPR039261">
    <property type="entry name" value="FNR_nucleotide-bd"/>
</dbReference>
<dbReference type="PANTHER" id="PTHR43396">
    <property type="entry name" value="FLAVOHEMOPROTEIN"/>
    <property type="match status" value="1"/>
</dbReference>
<comment type="similarity">
    <text evidence="1">In the C-terminal section; belongs to the flavoprotein pyridine nucleotide cytochrome reductase family.</text>
</comment>
<protein>
    <recommendedName>
        <fullName evidence="2">nitric oxide dioxygenase</fullName>
        <ecNumber evidence="2">1.14.12.17</ecNumber>
    </recommendedName>
</protein>
<dbReference type="AlphaFoldDB" id="A0A2N6NCZ4"/>
<feature type="domain" description="FAD-binding FR-type" evidence="11">
    <location>
        <begin position="187"/>
        <end position="315"/>
    </location>
</feature>
<gene>
    <name evidence="12" type="primary">hmp</name>
    <name evidence="12" type="ORF">BM221_009305</name>
</gene>
<dbReference type="Gene3D" id="2.40.30.10">
    <property type="entry name" value="Translation factors"/>
    <property type="match status" value="1"/>
</dbReference>
<dbReference type="SUPFAM" id="SSF63380">
    <property type="entry name" value="Riboflavin synthase domain-like"/>
    <property type="match status" value="1"/>
</dbReference>
<dbReference type="OMA" id="ADIHYEV"/>
<dbReference type="InterPro" id="IPR017927">
    <property type="entry name" value="FAD-bd_FR_type"/>
</dbReference>
<keyword evidence="7" id="KW-0520">NAD</keyword>
<dbReference type="SUPFAM" id="SSF46458">
    <property type="entry name" value="Globin-like"/>
    <property type="match status" value="1"/>
</dbReference>
<dbReference type="SUPFAM" id="SSF52343">
    <property type="entry name" value="Ferredoxin reductase-like, C-terminal NADP-linked domain"/>
    <property type="match status" value="1"/>
</dbReference>
<dbReference type="Gene3D" id="3.40.50.80">
    <property type="entry name" value="Nucleotide-binding domain of ferredoxin-NADP reductase (FNR) module"/>
    <property type="match status" value="1"/>
</dbReference>
<keyword evidence="5" id="KW-0479">Metal-binding</keyword>
<dbReference type="GO" id="GO:0019825">
    <property type="term" value="F:oxygen binding"/>
    <property type="evidence" value="ECO:0007669"/>
    <property type="project" value="InterPro"/>
</dbReference>
<dbReference type="Pfam" id="PF00175">
    <property type="entry name" value="NAD_binding_1"/>
    <property type="match status" value="1"/>
</dbReference>
<dbReference type="FunFam" id="1.10.490.10:FF:000003">
    <property type="entry name" value="Flavohemoprotein"/>
    <property type="match status" value="1"/>
</dbReference>
<dbReference type="GO" id="GO:0071949">
    <property type="term" value="F:FAD binding"/>
    <property type="evidence" value="ECO:0007669"/>
    <property type="project" value="TreeGrafter"/>
</dbReference>
<comment type="catalytic activity">
    <reaction evidence="8">
        <text>2 nitric oxide + NADH + 2 O2 = 2 nitrate + NAD(+) + H(+)</text>
        <dbReference type="Rhea" id="RHEA:19469"/>
        <dbReference type="ChEBI" id="CHEBI:15378"/>
        <dbReference type="ChEBI" id="CHEBI:15379"/>
        <dbReference type="ChEBI" id="CHEBI:16480"/>
        <dbReference type="ChEBI" id="CHEBI:17632"/>
        <dbReference type="ChEBI" id="CHEBI:57540"/>
        <dbReference type="ChEBI" id="CHEBI:57945"/>
        <dbReference type="EC" id="1.14.12.17"/>
    </reaction>
</comment>
<reference evidence="12 13" key="1">
    <citation type="journal article" date="2016" name="Appl. Microbiol. Biotechnol.">
        <title>Characterization of T-DNA insertion mutants with decreased virulence in the entomopathogenic fungus Beauveria bassiana JEF-007.</title>
        <authorList>
            <person name="Kim S."/>
            <person name="Lee S.J."/>
            <person name="Nai Y.S."/>
            <person name="Yu J.S."/>
            <person name="Lee M.R."/>
            <person name="Yang Y.T."/>
            <person name="Kim J.S."/>
        </authorList>
    </citation>
    <scope>NUCLEOTIDE SEQUENCE [LARGE SCALE GENOMIC DNA]</scope>
    <source>
        <strain evidence="12 13">JEF-007</strain>
    </source>
</reference>
<dbReference type="EMBL" id="MRVG01000011">
    <property type="protein sequence ID" value="PMB65117.1"/>
    <property type="molecule type" value="Genomic_DNA"/>
</dbReference>
<dbReference type="InterPro" id="IPR001433">
    <property type="entry name" value="OxRdtase_FAD/NAD-bd"/>
</dbReference>
<evidence type="ECO:0000256" key="3">
    <source>
        <dbReference type="ARBA" id="ARBA00022575"/>
    </source>
</evidence>
<dbReference type="GO" id="GO:0071500">
    <property type="term" value="P:cellular response to nitrosative stress"/>
    <property type="evidence" value="ECO:0007669"/>
    <property type="project" value="TreeGrafter"/>
</dbReference>
<dbReference type="GO" id="GO:0046872">
    <property type="term" value="F:metal ion binding"/>
    <property type="evidence" value="ECO:0007669"/>
    <property type="project" value="UniProtKB-KW"/>
</dbReference>
<evidence type="ECO:0000256" key="4">
    <source>
        <dbReference type="ARBA" id="ARBA00022617"/>
    </source>
</evidence>
<evidence type="ECO:0000256" key="8">
    <source>
        <dbReference type="ARBA" id="ARBA00048649"/>
    </source>
</evidence>
<evidence type="ECO:0000259" key="11">
    <source>
        <dbReference type="PROSITE" id="PS51384"/>
    </source>
</evidence>
<dbReference type="GO" id="GO:0020037">
    <property type="term" value="F:heme binding"/>
    <property type="evidence" value="ECO:0007669"/>
    <property type="project" value="InterPro"/>
</dbReference>
<accession>A0A2N6NCZ4</accession>
<dbReference type="GO" id="GO:0046210">
    <property type="term" value="P:nitric oxide catabolic process"/>
    <property type="evidence" value="ECO:0007669"/>
    <property type="project" value="TreeGrafter"/>
</dbReference>
<keyword evidence="6" id="KW-0408">Iron</keyword>
<evidence type="ECO:0000256" key="2">
    <source>
        <dbReference type="ARBA" id="ARBA00012229"/>
    </source>
</evidence>
<comment type="catalytic activity">
    <reaction evidence="9">
        <text>2 nitric oxide + NADPH + 2 O2 = 2 nitrate + NADP(+) + H(+)</text>
        <dbReference type="Rhea" id="RHEA:19465"/>
        <dbReference type="ChEBI" id="CHEBI:15378"/>
        <dbReference type="ChEBI" id="CHEBI:15379"/>
        <dbReference type="ChEBI" id="CHEBI:16480"/>
        <dbReference type="ChEBI" id="CHEBI:17632"/>
        <dbReference type="ChEBI" id="CHEBI:57783"/>
        <dbReference type="ChEBI" id="CHEBI:58349"/>
        <dbReference type="EC" id="1.14.12.17"/>
    </reaction>
</comment>
<dbReference type="PROSITE" id="PS01033">
    <property type="entry name" value="GLOBIN"/>
    <property type="match status" value="1"/>
</dbReference>
<dbReference type="InterPro" id="IPR009050">
    <property type="entry name" value="Globin-like_sf"/>
</dbReference>